<keyword evidence="2" id="KW-1185">Reference proteome</keyword>
<evidence type="ECO:0008006" key="3">
    <source>
        <dbReference type="Google" id="ProtNLM"/>
    </source>
</evidence>
<dbReference type="STRING" id="1384057.CD33_07065"/>
<evidence type="ECO:0000313" key="1">
    <source>
        <dbReference type="EMBL" id="KGR76298.1"/>
    </source>
</evidence>
<dbReference type="EMBL" id="JPVO01000046">
    <property type="protein sequence ID" value="KGR76298.1"/>
    <property type="molecule type" value="Genomic_DNA"/>
</dbReference>
<proteinExistence type="predicted"/>
<accession>A0A0A3I106</accession>
<comment type="caution">
    <text evidence="1">The sequence shown here is derived from an EMBL/GenBank/DDBJ whole genome shotgun (WGS) entry which is preliminary data.</text>
</comment>
<evidence type="ECO:0000313" key="2">
    <source>
        <dbReference type="Proteomes" id="UP000030408"/>
    </source>
</evidence>
<sequence>MEKERGKKKKQKGTMFKRSLFAASAVFVIGATTVAAQNSDYFSMFFGHEGNAMDANQNSIKASKIVSGIEMEVEETIIGGKSALIIVSFEKQDGTAFSNNVKVPALELDWKQNASYMVDQQMTEDHKKLIAMFDIDTTKKIDGKKLKIMANKLVDESTDKVIADGPFHLSFEASESSSSKTIETNINLALSDAELSLQTINISANGIGVEGTRQDGKTGELPQSTPLLKVTTLDNHTFELKSGSTSTTETGFKWQFNLDEAGERLLLSNENIKSVTIDGHTIEVTKE</sequence>
<gene>
    <name evidence="1" type="ORF">CD33_07065</name>
</gene>
<dbReference type="eggNOG" id="ENOG5030BYV">
    <property type="taxonomic scope" value="Bacteria"/>
</dbReference>
<dbReference type="Proteomes" id="UP000030408">
    <property type="component" value="Unassembled WGS sequence"/>
</dbReference>
<dbReference type="OrthoDB" id="2654649at2"/>
<dbReference type="AlphaFoldDB" id="A0A0A3I106"/>
<organism evidence="1 2">
    <name type="scientific">Ureibacillus sinduriensis BLB-1 = JCM 15800</name>
    <dbReference type="NCBI Taxonomy" id="1384057"/>
    <lineage>
        <taxon>Bacteria</taxon>
        <taxon>Bacillati</taxon>
        <taxon>Bacillota</taxon>
        <taxon>Bacilli</taxon>
        <taxon>Bacillales</taxon>
        <taxon>Caryophanaceae</taxon>
        <taxon>Ureibacillus</taxon>
    </lineage>
</organism>
<protein>
    <recommendedName>
        <fullName evidence="3">DUF4179 domain-containing protein</fullName>
    </recommendedName>
</protein>
<dbReference type="RefSeq" id="WP_036199358.1">
    <property type="nucleotide sequence ID" value="NZ_AVCY01000010.1"/>
</dbReference>
<reference evidence="1 2" key="1">
    <citation type="submission" date="2014-02" db="EMBL/GenBank/DDBJ databases">
        <title>Draft genome sequence of Lysinibacillus sinduriensis JCM 15800.</title>
        <authorList>
            <person name="Zhang F."/>
            <person name="Wang G."/>
            <person name="Zhang L."/>
        </authorList>
    </citation>
    <scope>NUCLEOTIDE SEQUENCE [LARGE SCALE GENOMIC DNA]</scope>
    <source>
        <strain evidence="1 2">JCM 15800</strain>
    </source>
</reference>
<name>A0A0A3I106_9BACL</name>